<dbReference type="OrthoDB" id="785314at2759"/>
<sequence>MPIFRQKLIWVLVILSVLSAGGVIAASPAPAASHAKKTVPPPPTTSPAPMMTPAMSPQPDCMTLIYNMTDCLTYVEHGSNATKPDKNCCPELAGMLDMIGIPVAAPAAAISAEAPSTSGMSMAPSTTAEGPAGGKNGALTLTSSCNNLFYLISVLALALLY</sequence>
<dbReference type="CDD" id="cd00010">
    <property type="entry name" value="AAI_LTSS"/>
    <property type="match status" value="1"/>
</dbReference>
<dbReference type="InterPro" id="IPR036312">
    <property type="entry name" value="Bifun_inhib/LTP/seed_sf"/>
</dbReference>
<comment type="caution">
    <text evidence="4">The sequence shown here is derived from an EMBL/GenBank/DDBJ whole genome shotgun (WGS) entry which is preliminary data.</text>
</comment>
<feature type="domain" description="Bifunctional inhibitor/plant lipid transfer protein/seed storage helical" evidence="3">
    <location>
        <begin position="52"/>
        <end position="94"/>
    </location>
</feature>
<dbReference type="InterPro" id="IPR016140">
    <property type="entry name" value="Bifunc_inhib/LTP/seed_store"/>
</dbReference>
<keyword evidence="5" id="KW-1185">Reference proteome</keyword>
<organism evidence="4 5">
    <name type="scientific">Carnegiea gigantea</name>
    <dbReference type="NCBI Taxonomy" id="171969"/>
    <lineage>
        <taxon>Eukaryota</taxon>
        <taxon>Viridiplantae</taxon>
        <taxon>Streptophyta</taxon>
        <taxon>Embryophyta</taxon>
        <taxon>Tracheophyta</taxon>
        <taxon>Spermatophyta</taxon>
        <taxon>Magnoliopsida</taxon>
        <taxon>eudicotyledons</taxon>
        <taxon>Gunneridae</taxon>
        <taxon>Pentapetalae</taxon>
        <taxon>Caryophyllales</taxon>
        <taxon>Cactineae</taxon>
        <taxon>Cactaceae</taxon>
        <taxon>Cactoideae</taxon>
        <taxon>Echinocereeae</taxon>
        <taxon>Carnegiea</taxon>
    </lineage>
</organism>
<accession>A0A9Q1KNW4</accession>
<protein>
    <recommendedName>
        <fullName evidence="3">Bifunctional inhibitor/plant lipid transfer protein/seed storage helical domain-containing protein</fullName>
    </recommendedName>
</protein>
<gene>
    <name evidence="4" type="ORF">Cgig2_015952</name>
</gene>
<reference evidence="4" key="1">
    <citation type="submission" date="2022-04" db="EMBL/GenBank/DDBJ databases">
        <title>Carnegiea gigantea Genome sequencing and assembly v2.</title>
        <authorList>
            <person name="Copetti D."/>
            <person name="Sanderson M.J."/>
            <person name="Burquez A."/>
            <person name="Wojciechowski M.F."/>
        </authorList>
    </citation>
    <scope>NUCLEOTIDE SEQUENCE</scope>
    <source>
        <strain evidence="4">SGP5-SGP5p</strain>
        <tissue evidence="4">Aerial part</tissue>
    </source>
</reference>
<evidence type="ECO:0000259" key="3">
    <source>
        <dbReference type="Pfam" id="PF14368"/>
    </source>
</evidence>
<dbReference type="Proteomes" id="UP001153076">
    <property type="component" value="Unassembled WGS sequence"/>
</dbReference>
<keyword evidence="2" id="KW-0732">Signal</keyword>
<evidence type="ECO:0000313" key="4">
    <source>
        <dbReference type="EMBL" id="KAJ8446181.1"/>
    </source>
</evidence>
<dbReference type="EMBL" id="JAKOGI010000058">
    <property type="protein sequence ID" value="KAJ8446181.1"/>
    <property type="molecule type" value="Genomic_DNA"/>
</dbReference>
<proteinExistence type="predicted"/>
<dbReference type="AlphaFoldDB" id="A0A9Q1KNW4"/>
<evidence type="ECO:0000256" key="1">
    <source>
        <dbReference type="SAM" id="MobiDB-lite"/>
    </source>
</evidence>
<evidence type="ECO:0000313" key="5">
    <source>
        <dbReference type="Proteomes" id="UP001153076"/>
    </source>
</evidence>
<feature type="region of interest" description="Disordered" evidence="1">
    <location>
        <begin position="31"/>
        <end position="53"/>
    </location>
</feature>
<dbReference type="Pfam" id="PF14368">
    <property type="entry name" value="LTP_2"/>
    <property type="match status" value="1"/>
</dbReference>
<evidence type="ECO:0000256" key="2">
    <source>
        <dbReference type="SAM" id="SignalP"/>
    </source>
</evidence>
<name>A0A9Q1KNW4_9CARY</name>
<feature type="signal peptide" evidence="2">
    <location>
        <begin position="1"/>
        <end position="25"/>
    </location>
</feature>
<dbReference type="SUPFAM" id="SSF47699">
    <property type="entry name" value="Bifunctional inhibitor/lipid-transfer protein/seed storage 2S albumin"/>
    <property type="match status" value="1"/>
</dbReference>
<feature type="chain" id="PRO_5040159931" description="Bifunctional inhibitor/plant lipid transfer protein/seed storage helical domain-containing protein" evidence="2">
    <location>
        <begin position="26"/>
        <end position="161"/>
    </location>
</feature>